<dbReference type="EMBL" id="QOQW01000003">
    <property type="protein sequence ID" value="RCK81037.1"/>
    <property type="molecule type" value="Genomic_DNA"/>
</dbReference>
<feature type="region of interest" description="Disordered" evidence="1">
    <location>
        <begin position="1530"/>
        <end position="1555"/>
    </location>
</feature>
<reference evidence="2 3" key="1">
    <citation type="submission" date="2018-05" db="EMBL/GenBank/DDBJ databases">
        <title>A metagenomic window into the 2 km-deep terrestrial subsurface aquifer revealed taxonomically and functionally diverse microbial community comprising novel uncultured bacterial lineages.</title>
        <authorList>
            <person name="Kadnikov V.V."/>
            <person name="Mardanov A.V."/>
            <person name="Beletsky A.V."/>
            <person name="Banks D."/>
            <person name="Pimenov N.V."/>
            <person name="Frank Y.A."/>
            <person name="Karnachuk O.V."/>
            <person name="Ravin N.V."/>
        </authorList>
    </citation>
    <scope>NUCLEOTIDE SEQUENCE [LARGE SCALE GENOMIC DNA]</scope>
    <source>
        <strain evidence="2">BY5</strain>
    </source>
</reference>
<evidence type="ECO:0000313" key="3">
    <source>
        <dbReference type="Proteomes" id="UP000252355"/>
    </source>
</evidence>
<comment type="caution">
    <text evidence="2">The sequence shown here is derived from an EMBL/GenBank/DDBJ whole genome shotgun (WGS) entry which is preliminary data.</text>
</comment>
<feature type="compositionally biased region" description="Basic and acidic residues" evidence="1">
    <location>
        <begin position="1546"/>
        <end position="1555"/>
    </location>
</feature>
<proteinExistence type="predicted"/>
<accession>A0A367ZT62</accession>
<dbReference type="Proteomes" id="UP000252355">
    <property type="component" value="Unassembled WGS sequence"/>
</dbReference>
<evidence type="ECO:0000256" key="1">
    <source>
        <dbReference type="SAM" id="MobiDB-lite"/>
    </source>
</evidence>
<gene>
    <name evidence="2" type="ORF">OZSIB_2414</name>
</gene>
<name>A0A367ZT62_9BACT</name>
<sequence>MCIVQNPPNLSVVAVTENYLNVSRNQTGLVVNMQIRNTGSASALIEAASLSFSLGTHFQVVASPSSFPFLLTGNNTNATFTFLVQVAATSAAPLTGVSITGSFRAVDANWPSKTYFVSGGLPGAWNIWSAVGICSRNSNFSPEQYAFNLGQRMFTMFYGVQANKTHIFAFYNAETGGTQLGPDSGSMDSGAAAAVDYSLLIPLSGAAPYTPGKWRVELWECQKSSGAREQMVGTQFFYVQRPGNLVASLTLFPADVDLGEMITAVLSVQNTVNQGSTISPATATMPLKYPGSSGEVSYQTGPIPASVAVSPGNPATFTWTFTATQHTGISGTFQMIATASGIDSNVESTQPGYATSSVAAISNPIRIRYRNLEVASSPGLDFQEMVCGEAKAVGPFATRNLGSVDLTRVTWKKTHPTDAADDQIHFDQVTFLPPSGFTIAVTGSATTLVVATLTMPFNQPAGTYLATFTLFEDLPPYNGILDANEPMDEFQVRVVASLAGALAVSPAIVELGDWMIGSQVATRSLTVLSVGNQSLSQLKFKAGPGTNTFPITVTPMSFPGLGTAASVLASVSANLAGAVVGEYLTPWNVWADNLLANGLPDPGEPIATFHVRVGVGNQLMTLSPNPRHLGNGTPTFVVPDALLTIANVGQRSLEKLKVEYHDLVGATSTIPADEIYFSLPSQVAVGSMATAVVSLFVPSGQLVGTYTGIQVVYEDEDGDNTYIGDPNEAPASVTVSVYVVPYRAVKMLVPIVDAGGVAPGEAVVTGFGPKNTGNMELDRLAWEKVDLIDTAQSPAPQIPAGAYSFLPPAFFLAPPAKVFPATFSLVAPSNASAGNYLGSSAWIFHEMTPPPAPASRTVGVDPQASFLVSCQVGTKRIDVVETVLTIPLAYPYTLSTGVTMNIRNPGTLTLLRPTATSSSLVFGGYSIPATSSLFSPTVQSYLVPAGGKTMTWQVFVPAGQVAGTYIGTGTVWDDSNANSILDPWEASDTVSLQVTVVSKRVLEIVPNPLDFVYIPAGETGVRTVFVRNMGNVPVMGSPDRIEGLASQISPLVAGPTPIPAGNVSFNPSNPVTSNLGILASIPVTISIQIPSFQPGVNYRGNQGFYFDYSPQNGTWSANEEIAFVEVRFLVGRKNFAITDPIDMGVCQHGTLATKSFTLTNLTSLPLSNVTWVKGPLVSGAHSLPVSHLQFFPASGFSVGAVGPGGSQSCLASLTIPALQPPGTYIGTQTVFDDDDGNGIWNGYEASKTFLLTVTVATSAVLDVLQAGINVGNVLLGQTSASGTITYMNLGNATFSNLTWMKNQLVNATGSIIGLSRVNLPGGSLPALGPGQTAQCEVSIGPIPLTQELGVYSGWQYLSDTSLVGAYPGASDGVLLSVNVIETMVGPQLASGTIYQEVATSVFAPPPPHNRYILSALVCPGSGAARLGFLQTLPDGTVKNIDLVEIASDATLTAGGAHVQEHGLLDAIQVGSSTWYRVFVVFNYTFNETFASGTYIVLGNTSPAIASYAVWFDGIQLEKAIWPDQRRPTTFNRGKKIVSPNRQQGLSDDRGPYSEW</sequence>
<protein>
    <submittedName>
        <fullName evidence="2">Putative internalin</fullName>
    </submittedName>
</protein>
<evidence type="ECO:0000313" key="2">
    <source>
        <dbReference type="EMBL" id="RCK81037.1"/>
    </source>
</evidence>
<organism evidence="2 3">
    <name type="scientific">Candidatus Ozemobacter sibiricus</name>
    <dbReference type="NCBI Taxonomy" id="2268124"/>
    <lineage>
        <taxon>Bacteria</taxon>
        <taxon>Candidatus Ozemobacteria</taxon>
        <taxon>Candidatus Ozemobacterales</taxon>
        <taxon>Candidatus Ozemobacteraceae</taxon>
        <taxon>Candidatus Ozemobacter</taxon>
    </lineage>
</organism>